<organism evidence="1">
    <name type="scientific">marine sediment metagenome</name>
    <dbReference type="NCBI Taxonomy" id="412755"/>
    <lineage>
        <taxon>unclassified sequences</taxon>
        <taxon>metagenomes</taxon>
        <taxon>ecological metagenomes</taxon>
    </lineage>
</organism>
<reference evidence="1" key="1">
    <citation type="journal article" date="2014" name="Front. Microbiol.">
        <title>High frequency of phylogenetically diverse reductive dehalogenase-homologous genes in deep subseafloor sedimentary metagenomes.</title>
        <authorList>
            <person name="Kawai M."/>
            <person name="Futagami T."/>
            <person name="Toyoda A."/>
            <person name="Takaki Y."/>
            <person name="Nishi S."/>
            <person name="Hori S."/>
            <person name="Arai W."/>
            <person name="Tsubouchi T."/>
            <person name="Morono Y."/>
            <person name="Uchiyama I."/>
            <person name="Ito T."/>
            <person name="Fujiyama A."/>
            <person name="Inagaki F."/>
            <person name="Takami H."/>
        </authorList>
    </citation>
    <scope>NUCLEOTIDE SEQUENCE</scope>
    <source>
        <strain evidence="1">Expedition CK06-06</strain>
    </source>
</reference>
<dbReference type="InterPro" id="IPR016102">
    <property type="entry name" value="Succinyl-CoA_synth-like"/>
</dbReference>
<accession>X1BBK6</accession>
<dbReference type="EMBL" id="BART01010926">
    <property type="protein sequence ID" value="GAG78607.1"/>
    <property type="molecule type" value="Genomic_DNA"/>
</dbReference>
<gene>
    <name evidence="1" type="ORF">S01H4_23523</name>
</gene>
<dbReference type="AlphaFoldDB" id="X1BBK6"/>
<evidence type="ECO:0000313" key="1">
    <source>
        <dbReference type="EMBL" id="GAG78607.1"/>
    </source>
</evidence>
<proteinExistence type="predicted"/>
<sequence>MLLAKSVASDLNDILISKTVDGIVHSVFDQAIGTGGRDLKAEVGGIMMIEGIKALQHDPLTEVIVSISKPPDKEVARKVVRPGRS</sequence>
<comment type="caution">
    <text evidence="1">The sequence shown here is derived from an EMBL/GenBank/DDBJ whole genome shotgun (WGS) entry which is preliminary data.</text>
</comment>
<dbReference type="Gene3D" id="3.40.50.261">
    <property type="entry name" value="Succinyl-CoA synthetase domains"/>
    <property type="match status" value="1"/>
</dbReference>
<name>X1BBK6_9ZZZZ</name>
<protein>
    <submittedName>
        <fullName evidence="1">Uncharacterized protein</fullName>
    </submittedName>
</protein>